<dbReference type="OrthoDB" id="1728340at2759"/>
<feature type="transmembrane region" description="Helical" evidence="2">
    <location>
        <begin position="70"/>
        <end position="91"/>
    </location>
</feature>
<reference evidence="3" key="1">
    <citation type="submission" date="2020-07" db="EMBL/GenBank/DDBJ databases">
        <title>Genome sequence and genetic diversity analysis of an under-domesticated orphan crop, white fonio (Digitaria exilis).</title>
        <authorList>
            <person name="Bennetzen J.L."/>
            <person name="Chen S."/>
            <person name="Ma X."/>
            <person name="Wang X."/>
            <person name="Yssel A.E.J."/>
            <person name="Chaluvadi S.R."/>
            <person name="Johnson M."/>
            <person name="Gangashetty P."/>
            <person name="Hamidou F."/>
            <person name="Sanogo M.D."/>
            <person name="Zwaenepoel A."/>
            <person name="Wallace J."/>
            <person name="Van De Peer Y."/>
            <person name="Van Deynze A."/>
        </authorList>
    </citation>
    <scope>NUCLEOTIDE SEQUENCE</scope>
    <source>
        <tissue evidence="3">Leaves</tissue>
    </source>
</reference>
<organism evidence="3 4">
    <name type="scientific">Digitaria exilis</name>
    <dbReference type="NCBI Taxonomy" id="1010633"/>
    <lineage>
        <taxon>Eukaryota</taxon>
        <taxon>Viridiplantae</taxon>
        <taxon>Streptophyta</taxon>
        <taxon>Embryophyta</taxon>
        <taxon>Tracheophyta</taxon>
        <taxon>Spermatophyta</taxon>
        <taxon>Magnoliopsida</taxon>
        <taxon>Liliopsida</taxon>
        <taxon>Poales</taxon>
        <taxon>Poaceae</taxon>
        <taxon>PACMAD clade</taxon>
        <taxon>Panicoideae</taxon>
        <taxon>Panicodae</taxon>
        <taxon>Paniceae</taxon>
        <taxon>Anthephorinae</taxon>
        <taxon>Digitaria</taxon>
    </lineage>
</organism>
<protein>
    <recommendedName>
        <fullName evidence="5">WAT1-related protein</fullName>
    </recommendedName>
</protein>
<proteinExistence type="predicted"/>
<evidence type="ECO:0008006" key="5">
    <source>
        <dbReference type="Google" id="ProtNLM"/>
    </source>
</evidence>
<keyword evidence="2" id="KW-0472">Membrane</keyword>
<evidence type="ECO:0000313" key="4">
    <source>
        <dbReference type="Proteomes" id="UP000636709"/>
    </source>
</evidence>
<dbReference type="Proteomes" id="UP000636709">
    <property type="component" value="Unassembled WGS sequence"/>
</dbReference>
<keyword evidence="2" id="KW-1133">Transmembrane helix</keyword>
<dbReference type="EMBL" id="JACEFO010002381">
    <property type="protein sequence ID" value="KAF8662319.1"/>
    <property type="molecule type" value="Genomic_DNA"/>
</dbReference>
<accession>A0A835E5Z1</accession>
<evidence type="ECO:0000256" key="1">
    <source>
        <dbReference type="SAM" id="MobiDB-lite"/>
    </source>
</evidence>
<evidence type="ECO:0000256" key="2">
    <source>
        <dbReference type="SAM" id="Phobius"/>
    </source>
</evidence>
<feature type="compositionally biased region" description="Basic and acidic residues" evidence="1">
    <location>
        <begin position="1"/>
        <end position="25"/>
    </location>
</feature>
<keyword evidence="2" id="KW-0812">Transmembrane</keyword>
<comment type="caution">
    <text evidence="3">The sequence shown here is derived from an EMBL/GenBank/DDBJ whole genome shotgun (WGS) entry which is preliminary data.</text>
</comment>
<dbReference type="AlphaFoldDB" id="A0A835E5Z1"/>
<feature type="transmembrane region" description="Helical" evidence="2">
    <location>
        <begin position="38"/>
        <end position="58"/>
    </location>
</feature>
<keyword evidence="4" id="KW-1185">Reference proteome</keyword>
<feature type="region of interest" description="Disordered" evidence="1">
    <location>
        <begin position="1"/>
        <end position="29"/>
    </location>
</feature>
<gene>
    <name evidence="3" type="ORF">HU200_056529</name>
</gene>
<sequence>MADDKSRSSDRHLDEPAAEEGDVKKPPPLRAGAGALEAVALPVSMVMVQLFTLVMLLLSKLALNTGMRPFVLLVYRNLVATAAIAPLAFIFERYACHSSPISYYIHHVVLLHHILN</sequence>
<name>A0A835E5Z1_9POAL</name>
<evidence type="ECO:0000313" key="3">
    <source>
        <dbReference type="EMBL" id="KAF8662319.1"/>
    </source>
</evidence>